<gene>
    <name evidence="1" type="ORF">O181_131509</name>
</gene>
<evidence type="ECO:0000313" key="2">
    <source>
        <dbReference type="Proteomes" id="UP000765509"/>
    </source>
</evidence>
<evidence type="ECO:0000313" key="1">
    <source>
        <dbReference type="EMBL" id="MBW0591794.1"/>
    </source>
</evidence>
<protein>
    <submittedName>
        <fullName evidence="1">Uncharacterized protein</fullName>
    </submittedName>
</protein>
<dbReference type="EMBL" id="AVOT02145034">
    <property type="protein sequence ID" value="MBW0591794.1"/>
    <property type="molecule type" value="Genomic_DNA"/>
</dbReference>
<dbReference type="AlphaFoldDB" id="A0A9Q3L324"/>
<proteinExistence type="predicted"/>
<name>A0A9Q3L324_9BASI</name>
<accession>A0A9Q3L324</accession>
<comment type="caution">
    <text evidence="1">The sequence shown here is derived from an EMBL/GenBank/DDBJ whole genome shotgun (WGS) entry which is preliminary data.</text>
</comment>
<organism evidence="1 2">
    <name type="scientific">Austropuccinia psidii MF-1</name>
    <dbReference type="NCBI Taxonomy" id="1389203"/>
    <lineage>
        <taxon>Eukaryota</taxon>
        <taxon>Fungi</taxon>
        <taxon>Dikarya</taxon>
        <taxon>Basidiomycota</taxon>
        <taxon>Pucciniomycotina</taxon>
        <taxon>Pucciniomycetes</taxon>
        <taxon>Pucciniales</taxon>
        <taxon>Sphaerophragmiaceae</taxon>
        <taxon>Austropuccinia</taxon>
    </lineage>
</organism>
<keyword evidence="2" id="KW-1185">Reference proteome</keyword>
<sequence length="128" mass="13938">MSSKLTELTESSPSILPPPVRCGSGILSLLCSPSIASSGHFDPSQIHDGYKEVETLYPAFTECLKKGRKFFQHYNPCSSTCHYFFVGKKPCQCPGAPLYKAGKYLWSDKDGSFGKEVPVSKAPTPDGN</sequence>
<reference evidence="1" key="1">
    <citation type="submission" date="2021-03" db="EMBL/GenBank/DDBJ databases">
        <title>Draft genome sequence of rust myrtle Austropuccinia psidii MF-1, a brazilian biotype.</title>
        <authorList>
            <person name="Quecine M.C."/>
            <person name="Pachon D.M.R."/>
            <person name="Bonatelli M.L."/>
            <person name="Correr F.H."/>
            <person name="Franceschini L.M."/>
            <person name="Leite T.F."/>
            <person name="Margarido G.R.A."/>
            <person name="Almeida C.A."/>
            <person name="Ferrarezi J.A."/>
            <person name="Labate C.A."/>
        </authorList>
    </citation>
    <scope>NUCLEOTIDE SEQUENCE</scope>
    <source>
        <strain evidence="1">MF-1</strain>
    </source>
</reference>
<dbReference type="Proteomes" id="UP000765509">
    <property type="component" value="Unassembled WGS sequence"/>
</dbReference>